<keyword evidence="3" id="KW-1185">Reference proteome</keyword>
<sequence length="241" mass="27278">MVKEVREVKSLVPMIYMCLSIFGNSLLTATGYTFFVSQVDIMTPVTKGGDNWILFLIWDVMTQFIYFIIHFSFRRRLKTFKRKAGSLILGFGLLSAVTCSLVACRVEARRLSIIDNENGDLKQGGRNTTMALVPQFVLIGIADGLVERGLRSLFQGTVANSLLSLVDLFIEMVISTGKLLIIPVVFIFSFWIKETINTSHFGILNAALLIVFGYYSIRYVYKEAWSADEEVTVNMMKMMHH</sequence>
<dbReference type="Gene3D" id="1.20.1250.20">
    <property type="entry name" value="MFS general substrate transporter like domains"/>
    <property type="match status" value="1"/>
</dbReference>
<dbReference type="Proteomes" id="UP001603857">
    <property type="component" value="Unassembled WGS sequence"/>
</dbReference>
<evidence type="ECO:0000256" key="1">
    <source>
        <dbReference type="SAM" id="Phobius"/>
    </source>
</evidence>
<keyword evidence="1" id="KW-1133">Transmembrane helix</keyword>
<reference evidence="2 3" key="1">
    <citation type="submission" date="2024-08" db="EMBL/GenBank/DDBJ databases">
        <title>Insights into the chromosomal genome structure of Flemingia macrophylla.</title>
        <authorList>
            <person name="Ding Y."/>
            <person name="Zhao Y."/>
            <person name="Bi W."/>
            <person name="Wu M."/>
            <person name="Zhao G."/>
            <person name="Gong Y."/>
            <person name="Li W."/>
            <person name="Zhang P."/>
        </authorList>
    </citation>
    <scope>NUCLEOTIDE SEQUENCE [LARGE SCALE GENOMIC DNA]</scope>
    <source>
        <strain evidence="2">DYQJB</strain>
        <tissue evidence="2">Leaf</tissue>
    </source>
</reference>
<evidence type="ECO:0000313" key="2">
    <source>
        <dbReference type="EMBL" id="KAL2337818.1"/>
    </source>
</evidence>
<keyword evidence="1" id="KW-0472">Membrane</keyword>
<name>A0ABD1MQN1_9FABA</name>
<feature type="transmembrane region" description="Helical" evidence="1">
    <location>
        <begin position="52"/>
        <end position="73"/>
    </location>
</feature>
<feature type="transmembrane region" description="Helical" evidence="1">
    <location>
        <begin position="12"/>
        <end position="32"/>
    </location>
</feature>
<feature type="transmembrane region" description="Helical" evidence="1">
    <location>
        <begin position="85"/>
        <end position="108"/>
    </location>
</feature>
<proteinExistence type="predicted"/>
<dbReference type="EMBL" id="JBGMDY010000004">
    <property type="protein sequence ID" value="KAL2337818.1"/>
    <property type="molecule type" value="Genomic_DNA"/>
</dbReference>
<protein>
    <submittedName>
        <fullName evidence="2">Uncharacterized protein</fullName>
    </submittedName>
</protein>
<dbReference type="InterPro" id="IPR036259">
    <property type="entry name" value="MFS_trans_sf"/>
</dbReference>
<dbReference type="AlphaFoldDB" id="A0ABD1MQN1"/>
<gene>
    <name evidence="2" type="ORF">Fmac_012264</name>
</gene>
<dbReference type="PANTHER" id="PTHR11654">
    <property type="entry name" value="OLIGOPEPTIDE TRANSPORTER-RELATED"/>
    <property type="match status" value="1"/>
</dbReference>
<feature type="transmembrane region" description="Helical" evidence="1">
    <location>
        <begin position="168"/>
        <end position="192"/>
    </location>
</feature>
<keyword evidence="1" id="KW-0812">Transmembrane</keyword>
<organism evidence="2 3">
    <name type="scientific">Flemingia macrophylla</name>
    <dbReference type="NCBI Taxonomy" id="520843"/>
    <lineage>
        <taxon>Eukaryota</taxon>
        <taxon>Viridiplantae</taxon>
        <taxon>Streptophyta</taxon>
        <taxon>Embryophyta</taxon>
        <taxon>Tracheophyta</taxon>
        <taxon>Spermatophyta</taxon>
        <taxon>Magnoliopsida</taxon>
        <taxon>eudicotyledons</taxon>
        <taxon>Gunneridae</taxon>
        <taxon>Pentapetalae</taxon>
        <taxon>rosids</taxon>
        <taxon>fabids</taxon>
        <taxon>Fabales</taxon>
        <taxon>Fabaceae</taxon>
        <taxon>Papilionoideae</taxon>
        <taxon>50 kb inversion clade</taxon>
        <taxon>NPAAA clade</taxon>
        <taxon>indigoferoid/millettioid clade</taxon>
        <taxon>Phaseoleae</taxon>
        <taxon>Flemingia</taxon>
    </lineage>
</organism>
<accession>A0ABD1MQN1</accession>
<feature type="transmembrane region" description="Helical" evidence="1">
    <location>
        <begin position="198"/>
        <end position="217"/>
    </location>
</feature>
<comment type="caution">
    <text evidence="2">The sequence shown here is derived from an EMBL/GenBank/DDBJ whole genome shotgun (WGS) entry which is preliminary data.</text>
</comment>
<evidence type="ECO:0000313" key="3">
    <source>
        <dbReference type="Proteomes" id="UP001603857"/>
    </source>
</evidence>